<evidence type="ECO:0000313" key="3">
    <source>
        <dbReference type="Proteomes" id="UP000280307"/>
    </source>
</evidence>
<gene>
    <name evidence="2" type="ORF">EI684_23340</name>
</gene>
<dbReference type="AlphaFoldDB" id="A0A426TQ90"/>
<accession>A0A426TQ90</accession>
<evidence type="ECO:0000313" key="2">
    <source>
        <dbReference type="EMBL" id="RRR65376.1"/>
    </source>
</evidence>
<comment type="caution">
    <text evidence="2">The sequence shown here is derived from an EMBL/GenBank/DDBJ whole genome shotgun (WGS) entry which is preliminary data.</text>
</comment>
<keyword evidence="1" id="KW-0472">Membrane</keyword>
<name>A0A426TQ90_9CHLR</name>
<dbReference type="EMBL" id="RSAS01000960">
    <property type="protein sequence ID" value="RRR65376.1"/>
    <property type="molecule type" value="Genomic_DNA"/>
</dbReference>
<sequence>MTQPLSAINELQRNSLGNPQLIFFCDLSGAELLELLARPGVLDELATQGYGVAVALRQLDDVTAEAVRTLNAHAILTVAWLLLPISEGIWLNVQNYPQVIERYQAFRMWVQTHTLHFHALGLEIEPPSAELDRMQRWGMRDLARRLWLAHENVLFLPARTAYLELIARIHHEGYEVHTYQLPLLADDRRAGTTLLQRAFDIVDLPSDLEVLICYSSAPLDAMNHDFGGALITSYGSSADGIGVGTLSGNPRESGEDLPPLPWDALERDLILAARYTDTIYIYALEGCVERGLLPRFAQINWDASEYAVTWKRTLVSTFRSIMLSGLLFARFSPSLFAWLGWGLFALLFAQRLRRGSLMR</sequence>
<reference evidence="2 3" key="1">
    <citation type="submission" date="2018-12" db="EMBL/GenBank/DDBJ databases">
        <title>Genome Sequence of Candidatus Viridilinea halotolerans isolated from saline sulfide-rich spring.</title>
        <authorList>
            <person name="Grouzdev D.S."/>
            <person name="Burganskaya E.I."/>
            <person name="Krutkina M.S."/>
            <person name="Sukhacheva M.V."/>
            <person name="Gorlenko V.M."/>
        </authorList>
    </citation>
    <scope>NUCLEOTIDE SEQUENCE [LARGE SCALE GENOMIC DNA]</scope>
    <source>
        <strain evidence="2">Chok-6</strain>
    </source>
</reference>
<feature type="transmembrane region" description="Helical" evidence="1">
    <location>
        <begin position="321"/>
        <end position="349"/>
    </location>
</feature>
<keyword evidence="1" id="KW-0812">Transmembrane</keyword>
<evidence type="ECO:0000256" key="1">
    <source>
        <dbReference type="SAM" id="Phobius"/>
    </source>
</evidence>
<protein>
    <submittedName>
        <fullName evidence="2">Uncharacterized protein</fullName>
    </submittedName>
</protein>
<proteinExistence type="predicted"/>
<keyword evidence="1" id="KW-1133">Transmembrane helix</keyword>
<organism evidence="2 3">
    <name type="scientific">Candidatus Viridilinea halotolerans</name>
    <dbReference type="NCBI Taxonomy" id="2491704"/>
    <lineage>
        <taxon>Bacteria</taxon>
        <taxon>Bacillati</taxon>
        <taxon>Chloroflexota</taxon>
        <taxon>Chloroflexia</taxon>
        <taxon>Chloroflexales</taxon>
        <taxon>Chloroflexineae</taxon>
        <taxon>Oscillochloridaceae</taxon>
        <taxon>Candidatus Viridilinea</taxon>
    </lineage>
</organism>
<dbReference type="Proteomes" id="UP000280307">
    <property type="component" value="Unassembled WGS sequence"/>
</dbReference>